<name>A0A667Y628_9TELE</name>
<evidence type="ECO:0000256" key="1">
    <source>
        <dbReference type="PROSITE-ProRule" id="PRU00371"/>
    </source>
</evidence>
<reference evidence="3" key="3">
    <citation type="submission" date="2025-09" db="UniProtKB">
        <authorList>
            <consortium name="Ensembl"/>
        </authorList>
    </citation>
    <scope>IDENTIFICATION</scope>
</reference>
<reference evidence="3" key="2">
    <citation type="submission" date="2025-08" db="UniProtKB">
        <authorList>
            <consortium name="Ensembl"/>
        </authorList>
    </citation>
    <scope>IDENTIFICATION</scope>
</reference>
<organism evidence="3 4">
    <name type="scientific">Myripristis murdjan</name>
    <name type="common">pinecone soldierfish</name>
    <dbReference type="NCBI Taxonomy" id="586833"/>
    <lineage>
        <taxon>Eukaryota</taxon>
        <taxon>Metazoa</taxon>
        <taxon>Chordata</taxon>
        <taxon>Craniata</taxon>
        <taxon>Vertebrata</taxon>
        <taxon>Euteleostomi</taxon>
        <taxon>Actinopterygii</taxon>
        <taxon>Neopterygii</taxon>
        <taxon>Teleostei</taxon>
        <taxon>Neoteleostei</taxon>
        <taxon>Acanthomorphata</taxon>
        <taxon>Holocentriformes</taxon>
        <taxon>Holocentridae</taxon>
        <taxon>Myripristis</taxon>
    </lineage>
</organism>
<keyword evidence="4" id="KW-1185">Reference proteome</keyword>
<dbReference type="AlphaFoldDB" id="A0A667Y628"/>
<evidence type="ECO:0000313" key="3">
    <source>
        <dbReference type="Ensembl" id="ENSMMDP00005016796.1"/>
    </source>
</evidence>
<dbReference type="PROSITE" id="PS51031">
    <property type="entry name" value="BESS"/>
    <property type="match status" value="1"/>
</dbReference>
<feature type="domain" description="BESS" evidence="2">
    <location>
        <begin position="82"/>
        <end position="121"/>
    </location>
</feature>
<dbReference type="GO" id="GO:0003677">
    <property type="term" value="F:DNA binding"/>
    <property type="evidence" value="ECO:0007669"/>
    <property type="project" value="InterPro"/>
</dbReference>
<reference evidence="3" key="1">
    <citation type="submission" date="2019-06" db="EMBL/GenBank/DDBJ databases">
        <authorList>
            <consortium name="Wellcome Sanger Institute Data Sharing"/>
        </authorList>
    </citation>
    <scope>NUCLEOTIDE SEQUENCE [LARGE SCALE GENOMIC DNA]</scope>
</reference>
<dbReference type="Pfam" id="PF02944">
    <property type="entry name" value="BESS"/>
    <property type="match status" value="1"/>
</dbReference>
<dbReference type="PANTHER" id="PTHR12243">
    <property type="entry name" value="MADF DOMAIN TRANSCRIPTION FACTOR"/>
    <property type="match status" value="1"/>
</dbReference>
<protein>
    <recommendedName>
        <fullName evidence="2">BESS domain-containing protein</fullName>
    </recommendedName>
</protein>
<dbReference type="GO" id="GO:0006357">
    <property type="term" value="P:regulation of transcription by RNA polymerase II"/>
    <property type="evidence" value="ECO:0007669"/>
    <property type="project" value="TreeGrafter"/>
</dbReference>
<dbReference type="GO" id="GO:0005634">
    <property type="term" value="C:nucleus"/>
    <property type="evidence" value="ECO:0007669"/>
    <property type="project" value="UniProtKB-SubCell"/>
</dbReference>
<dbReference type="PANTHER" id="PTHR12243:SF67">
    <property type="entry name" value="COREPRESSOR OF PANGOLIN, ISOFORM A-RELATED"/>
    <property type="match status" value="1"/>
</dbReference>
<proteinExistence type="predicted"/>
<keyword evidence="1" id="KW-0539">Nucleus</keyword>
<evidence type="ECO:0000259" key="2">
    <source>
        <dbReference type="PROSITE" id="PS51031"/>
    </source>
</evidence>
<comment type="subcellular location">
    <subcellularLocation>
        <location evidence="1">Nucleus</location>
    </subcellularLocation>
</comment>
<accession>A0A667Y628</accession>
<dbReference type="Proteomes" id="UP000472263">
    <property type="component" value="Chromosome 9"/>
</dbReference>
<dbReference type="InterPro" id="IPR039353">
    <property type="entry name" value="TF_Adf1"/>
</dbReference>
<dbReference type="Ensembl" id="ENSMMDT00005017225.1">
    <property type="protein sequence ID" value="ENSMMDP00005016796.1"/>
    <property type="gene ID" value="ENSMMDG00005008495.1"/>
</dbReference>
<dbReference type="GO" id="GO:0005667">
    <property type="term" value="C:transcription regulator complex"/>
    <property type="evidence" value="ECO:0007669"/>
    <property type="project" value="TreeGrafter"/>
</dbReference>
<sequence length="127" mass="14525">IMEEKLITVVSGFPEFYDPSLFPRLRRVASNHRPWRYSQIMGFLNPFLEDRATSTPSPTPTPTPTPNHLMGAIQAAAQLQPPDPDRQFFEGLLPDLKALSERKKAEVKFQIHRIIHEATCERLDGEE</sequence>
<evidence type="ECO:0000313" key="4">
    <source>
        <dbReference type="Proteomes" id="UP000472263"/>
    </source>
</evidence>
<dbReference type="InterPro" id="IPR004210">
    <property type="entry name" value="BESS_motif"/>
</dbReference>
<dbReference type="InParanoid" id="A0A667Y628"/>